<feature type="transmembrane region" description="Helical" evidence="6">
    <location>
        <begin position="106"/>
        <end position="126"/>
    </location>
</feature>
<dbReference type="EMBL" id="CYYA01000016">
    <property type="protein sequence ID" value="CUN18164.1"/>
    <property type="molecule type" value="Genomic_DNA"/>
</dbReference>
<evidence type="ECO:0000256" key="2">
    <source>
        <dbReference type="ARBA" id="ARBA00009399"/>
    </source>
</evidence>
<feature type="transmembrane region" description="Helical" evidence="6">
    <location>
        <begin position="32"/>
        <end position="52"/>
    </location>
</feature>
<keyword evidence="4 6" id="KW-1133">Transmembrane helix</keyword>
<dbReference type="GeneID" id="97391982"/>
<accession>A0A173UTM1</accession>
<dbReference type="PANTHER" id="PTHR38459">
    <property type="entry name" value="PROPHAGE BACTOPRENOL-LINKED GLUCOSE TRANSLOCASE HOMOLOG"/>
    <property type="match status" value="1"/>
</dbReference>
<evidence type="ECO:0000256" key="4">
    <source>
        <dbReference type="ARBA" id="ARBA00022989"/>
    </source>
</evidence>
<keyword evidence="5 6" id="KW-0472">Membrane</keyword>
<comment type="similarity">
    <text evidence="2">Belongs to the GtrA family.</text>
</comment>
<dbReference type="Pfam" id="PF04138">
    <property type="entry name" value="GtrA_DPMS_TM"/>
    <property type="match status" value="1"/>
</dbReference>
<evidence type="ECO:0000259" key="7">
    <source>
        <dbReference type="Pfam" id="PF04138"/>
    </source>
</evidence>
<evidence type="ECO:0000313" key="9">
    <source>
        <dbReference type="Proteomes" id="UP000095492"/>
    </source>
</evidence>
<evidence type="ECO:0000256" key="5">
    <source>
        <dbReference type="ARBA" id="ARBA00023136"/>
    </source>
</evidence>
<feature type="domain" description="GtrA/DPMS transmembrane" evidence="7">
    <location>
        <begin position="34"/>
        <end position="151"/>
    </location>
</feature>
<evidence type="ECO:0000256" key="1">
    <source>
        <dbReference type="ARBA" id="ARBA00004141"/>
    </source>
</evidence>
<gene>
    <name evidence="8" type="ORF">ERS852448_02252</name>
</gene>
<sequence>MEQKKEDIFDRMMHLHLFRIFEPFYQKNKEMLLYLLFGGLTTIVSIGSYAWVNVGLGINELIANIISWIFAVTFAYVTNKIWVFQSKITGFFDVCREMTKFYGGRLFTLGVEELLLFLFITLLHGNSVLVKFAAQIVILVLNYIISKIFVFRRKKE</sequence>
<evidence type="ECO:0000256" key="3">
    <source>
        <dbReference type="ARBA" id="ARBA00022692"/>
    </source>
</evidence>
<reference evidence="8 9" key="1">
    <citation type="submission" date="2015-09" db="EMBL/GenBank/DDBJ databases">
        <authorList>
            <consortium name="Pathogen Informatics"/>
        </authorList>
    </citation>
    <scope>NUCLEOTIDE SEQUENCE [LARGE SCALE GENOMIC DNA]</scope>
    <source>
        <strain evidence="8 9">2789STDY5608891</strain>
    </source>
</reference>
<dbReference type="InterPro" id="IPR007267">
    <property type="entry name" value="GtrA_DPMS_TM"/>
</dbReference>
<dbReference type="PANTHER" id="PTHR38459:SF5">
    <property type="entry name" value="CELL WALL TEICHOIC ACID GLYCOSYLATION PROTEIN GTCA"/>
    <property type="match status" value="1"/>
</dbReference>
<keyword evidence="3 6" id="KW-0812">Transmembrane</keyword>
<dbReference type="Proteomes" id="UP000095492">
    <property type="component" value="Unassembled WGS sequence"/>
</dbReference>
<comment type="subcellular location">
    <subcellularLocation>
        <location evidence="1">Membrane</location>
        <topology evidence="1">Multi-pass membrane protein</topology>
    </subcellularLocation>
</comment>
<dbReference type="STRING" id="39490.ERS852448_02252"/>
<feature type="transmembrane region" description="Helical" evidence="6">
    <location>
        <begin position="58"/>
        <end position="77"/>
    </location>
</feature>
<dbReference type="InterPro" id="IPR051401">
    <property type="entry name" value="GtrA_CellWall_Glycosyl"/>
</dbReference>
<dbReference type="AlphaFoldDB" id="A0A173UTM1"/>
<evidence type="ECO:0000313" key="8">
    <source>
        <dbReference type="EMBL" id="CUN18164.1"/>
    </source>
</evidence>
<dbReference type="RefSeq" id="WP_055290577.1">
    <property type="nucleotide sequence ID" value="NZ_CP173382.1"/>
</dbReference>
<dbReference type="GO" id="GO:0005886">
    <property type="term" value="C:plasma membrane"/>
    <property type="evidence" value="ECO:0007669"/>
    <property type="project" value="TreeGrafter"/>
</dbReference>
<evidence type="ECO:0000256" key="6">
    <source>
        <dbReference type="SAM" id="Phobius"/>
    </source>
</evidence>
<dbReference type="GO" id="GO:0000271">
    <property type="term" value="P:polysaccharide biosynthetic process"/>
    <property type="evidence" value="ECO:0007669"/>
    <property type="project" value="InterPro"/>
</dbReference>
<name>A0A173UTM1_EUBRA</name>
<feature type="transmembrane region" description="Helical" evidence="6">
    <location>
        <begin position="132"/>
        <end position="151"/>
    </location>
</feature>
<organism evidence="8 9">
    <name type="scientific">Eubacterium ramulus</name>
    <dbReference type="NCBI Taxonomy" id="39490"/>
    <lineage>
        <taxon>Bacteria</taxon>
        <taxon>Bacillati</taxon>
        <taxon>Bacillota</taxon>
        <taxon>Clostridia</taxon>
        <taxon>Eubacteriales</taxon>
        <taxon>Eubacteriaceae</taxon>
        <taxon>Eubacterium</taxon>
    </lineage>
</organism>
<protein>
    <submittedName>
        <fullName evidence="8">GtrA-like protein</fullName>
    </submittedName>
</protein>
<proteinExistence type="inferred from homology"/>
<dbReference type="OrthoDB" id="361483at2"/>